<proteinExistence type="inferred from homology"/>
<dbReference type="Gene3D" id="1.10.1740.110">
    <property type="match status" value="1"/>
</dbReference>
<dbReference type="EC" id="2.3.1.31" evidence="2"/>
<dbReference type="InterPro" id="IPR008220">
    <property type="entry name" value="HAT_MetX-like"/>
</dbReference>
<comment type="pathway">
    <text evidence="2">Amino-acid biosynthesis; L-methionine biosynthesis via de novo pathway; O-acetyl-L-homoserine from L-homoserine: step 1/1.</text>
</comment>
<dbReference type="AlphaFoldDB" id="B9KY25"/>
<dbReference type="PANTHER" id="PTHR32268">
    <property type="entry name" value="HOMOSERINE O-ACETYLTRANSFERASE"/>
    <property type="match status" value="1"/>
</dbReference>
<dbReference type="GO" id="GO:0009086">
    <property type="term" value="P:methionine biosynthetic process"/>
    <property type="evidence" value="ECO:0007669"/>
    <property type="project" value="UniProtKB-UniRule"/>
</dbReference>
<feature type="active site" evidence="2 3">
    <location>
        <position position="360"/>
    </location>
</feature>
<protein>
    <recommendedName>
        <fullName evidence="2">Homoserine O-acetyltransferase</fullName>
        <shortName evidence="2">HAT</shortName>
        <ecNumber evidence="2">2.3.1.31</ecNumber>
    </recommendedName>
    <alternativeName>
        <fullName evidence="2">Homoserine transacetylase</fullName>
        <shortName evidence="2">HTA</shortName>
    </alternativeName>
</protein>
<comment type="function">
    <text evidence="2">Transfers an acetyl group from acetyl-CoA to L-homoserine, forming acetyl-L-homoserine.</text>
</comment>
<evidence type="ECO:0000256" key="1">
    <source>
        <dbReference type="ARBA" id="ARBA00022679"/>
    </source>
</evidence>
<gene>
    <name evidence="5" type="primary">metX</name>
    <name evidence="2" type="synonym">metXA</name>
    <name evidence="5" type="ordered locus">trd_0368</name>
</gene>
<dbReference type="GO" id="GO:0009092">
    <property type="term" value="P:homoserine metabolic process"/>
    <property type="evidence" value="ECO:0007669"/>
    <property type="project" value="TreeGrafter"/>
</dbReference>
<evidence type="ECO:0000313" key="5">
    <source>
        <dbReference type="EMBL" id="ACM06099.1"/>
    </source>
</evidence>
<dbReference type="UniPathway" id="UPA00051">
    <property type="reaction ID" value="UER00074"/>
</dbReference>
<keyword evidence="2 5" id="KW-0012">Acyltransferase</keyword>
<dbReference type="PIRSF" id="PIRSF000443">
    <property type="entry name" value="Homoser_Ac_trans"/>
    <property type="match status" value="1"/>
</dbReference>
<comment type="similarity">
    <text evidence="2">Belongs to the AB hydrolase superfamily. MetX family.</text>
</comment>
<comment type="caution">
    <text evidence="2">Lacks conserved residue(s) required for the propagation of feature annotation.</text>
</comment>
<dbReference type="EMBL" id="CP001275">
    <property type="protein sequence ID" value="ACM06099.1"/>
    <property type="molecule type" value="Genomic_DNA"/>
</dbReference>
<dbReference type="Proteomes" id="UP000000447">
    <property type="component" value="Chromosome"/>
</dbReference>
<accession>B9KY25</accession>
<dbReference type="GO" id="GO:0005737">
    <property type="term" value="C:cytoplasm"/>
    <property type="evidence" value="ECO:0007669"/>
    <property type="project" value="UniProtKB-SubCell"/>
</dbReference>
<comment type="subcellular location">
    <subcellularLocation>
        <location evidence="2">Cytoplasm</location>
    </subcellularLocation>
</comment>
<dbReference type="SUPFAM" id="SSF53474">
    <property type="entry name" value="alpha/beta-Hydrolases"/>
    <property type="match status" value="1"/>
</dbReference>
<dbReference type="InterPro" id="IPR000073">
    <property type="entry name" value="AB_hydrolase_1"/>
</dbReference>
<feature type="active site" description="Nucleophile" evidence="2 3">
    <location>
        <position position="196"/>
    </location>
</feature>
<organism evidence="5 6">
    <name type="scientific">Thermomicrobium roseum (strain ATCC 27502 / DSM 5159 / P-2)</name>
    <dbReference type="NCBI Taxonomy" id="309801"/>
    <lineage>
        <taxon>Bacteria</taxon>
        <taxon>Pseudomonadati</taxon>
        <taxon>Thermomicrobiota</taxon>
        <taxon>Thermomicrobia</taxon>
        <taxon>Thermomicrobiales</taxon>
        <taxon>Thermomicrobiaceae</taxon>
        <taxon>Thermomicrobium</taxon>
    </lineage>
</organism>
<evidence type="ECO:0000259" key="4">
    <source>
        <dbReference type="Pfam" id="PF00561"/>
    </source>
</evidence>
<keyword evidence="2" id="KW-0486">Methionine biosynthesis</keyword>
<sequence length="414" mass="45972">MRRRKPLHHVVGGLPFSPSTQVDEVVTGASGAGRFHDVPEGGIPVTSTLPVTYQIARIATPEQPFVTEHGDVLPVVDIAYETWGTLSPTGDNVVLICHALTGSSHVAPHGPGDQPGWWDPMVGPGRFIDTDRYFVICANVLGSCYGSTGPRSIDPRTSRRYNLRFPLITVRDIVRSQAMLLDQLGIERVYAVIGGSLGGMQVLEWAAMYSDRVERIVPIAAGASFSDQGIAYNEVQRRVIMLDPAWQNGEYEDGEGPRYGLAIARMLGMITYQSDELMSARFQRRTGARYTEWPEFLGRYDVEGYLHYQGDKLVRRFDANSYLYLTRAMDSHDLGRGRGGYHAGLSRIRARTLAIGIRSDILFWPNQVRSLAEDLRALGVDARYWELDSPNGHDAFLKDFDQIGPVIAAFLAEP</sequence>
<evidence type="ECO:0000256" key="2">
    <source>
        <dbReference type="HAMAP-Rule" id="MF_00296"/>
    </source>
</evidence>
<dbReference type="KEGG" id="tro:trd_0368"/>
<keyword evidence="2" id="KW-0028">Amino-acid biosynthesis</keyword>
<feature type="domain" description="AB hydrolase-1" evidence="4">
    <location>
        <begin position="92"/>
        <end position="398"/>
    </location>
</feature>
<feature type="binding site" evidence="2">
    <location>
        <position position="265"/>
    </location>
    <ligand>
        <name>substrate</name>
    </ligand>
</feature>
<feature type="active site" evidence="2 3">
    <location>
        <position position="393"/>
    </location>
</feature>
<dbReference type="NCBIfam" id="NF001209">
    <property type="entry name" value="PRK00175.1"/>
    <property type="match status" value="1"/>
</dbReference>
<dbReference type="NCBIfam" id="TIGR01392">
    <property type="entry name" value="homoserO_Ac_trn"/>
    <property type="match status" value="1"/>
</dbReference>
<keyword evidence="1 2" id="KW-0808">Transferase</keyword>
<keyword evidence="2" id="KW-0963">Cytoplasm</keyword>
<dbReference type="InterPro" id="IPR029058">
    <property type="entry name" value="AB_hydrolase_fold"/>
</dbReference>
<reference evidence="5 6" key="1">
    <citation type="journal article" date="2009" name="PLoS ONE">
        <title>Complete genome sequence of the aerobic CO-oxidizing thermophile Thermomicrobium roseum.</title>
        <authorList>
            <person name="Wu D."/>
            <person name="Raymond J."/>
            <person name="Wu M."/>
            <person name="Chatterji S."/>
            <person name="Ren Q."/>
            <person name="Graham J.E."/>
            <person name="Bryant D.A."/>
            <person name="Robb F."/>
            <person name="Colman A."/>
            <person name="Tallon L.J."/>
            <person name="Badger J.H."/>
            <person name="Madupu R."/>
            <person name="Ward N.L."/>
            <person name="Eisen J.A."/>
        </authorList>
    </citation>
    <scope>NUCLEOTIDE SEQUENCE [LARGE SCALE GENOMIC DNA]</scope>
    <source>
        <strain evidence="6">ATCC 27502 / DSM 5159 / P-2</strain>
    </source>
</reference>
<dbReference type="Gene3D" id="3.40.50.1820">
    <property type="entry name" value="alpha/beta hydrolase"/>
    <property type="match status" value="1"/>
</dbReference>
<feature type="binding site" evidence="2">
    <location>
        <position position="394"/>
    </location>
    <ligand>
        <name>substrate</name>
    </ligand>
</feature>
<keyword evidence="6" id="KW-1185">Reference proteome</keyword>
<dbReference type="Pfam" id="PF00561">
    <property type="entry name" value="Abhydrolase_1"/>
    <property type="match status" value="1"/>
</dbReference>
<name>B9KY25_THERP</name>
<dbReference type="GO" id="GO:0004414">
    <property type="term" value="F:homoserine O-acetyltransferase activity"/>
    <property type="evidence" value="ECO:0007669"/>
    <property type="project" value="UniProtKB-UniRule"/>
</dbReference>
<evidence type="ECO:0000313" key="6">
    <source>
        <dbReference type="Proteomes" id="UP000000447"/>
    </source>
</evidence>
<dbReference type="HAMAP" id="MF_00296">
    <property type="entry name" value="MetX_acyltransf"/>
    <property type="match status" value="1"/>
</dbReference>
<comment type="catalytic activity">
    <reaction evidence="2">
        <text>L-homoserine + acetyl-CoA = O-acetyl-L-homoserine + CoA</text>
        <dbReference type="Rhea" id="RHEA:13701"/>
        <dbReference type="ChEBI" id="CHEBI:57287"/>
        <dbReference type="ChEBI" id="CHEBI:57288"/>
        <dbReference type="ChEBI" id="CHEBI:57476"/>
        <dbReference type="ChEBI" id="CHEBI:57716"/>
        <dbReference type="EC" id="2.3.1.31"/>
    </reaction>
</comment>
<dbReference type="PANTHER" id="PTHR32268:SF11">
    <property type="entry name" value="HOMOSERINE O-ACETYLTRANSFERASE"/>
    <property type="match status" value="1"/>
</dbReference>
<comment type="subunit">
    <text evidence="2">Homodimer.</text>
</comment>
<dbReference type="STRING" id="309801.trd_0368"/>
<dbReference type="eggNOG" id="COG2021">
    <property type="taxonomic scope" value="Bacteria"/>
</dbReference>
<evidence type="ECO:0000256" key="3">
    <source>
        <dbReference type="PIRSR" id="PIRSR000443-1"/>
    </source>
</evidence>
<dbReference type="HOGENOM" id="CLU_028760_1_2_0"/>